<feature type="non-terminal residue" evidence="2">
    <location>
        <position position="1"/>
    </location>
</feature>
<dbReference type="PROSITE" id="PS50853">
    <property type="entry name" value="FN3"/>
    <property type="match status" value="1"/>
</dbReference>
<name>A0ABV0NZQ7_9TELE</name>
<dbReference type="Gene3D" id="2.60.40.10">
    <property type="entry name" value="Immunoglobulins"/>
    <property type="match status" value="1"/>
</dbReference>
<evidence type="ECO:0000259" key="1">
    <source>
        <dbReference type="PROSITE" id="PS50853"/>
    </source>
</evidence>
<gene>
    <name evidence="2" type="primary">SDK2_7</name>
    <name evidence="2" type="ORF">GOODEAATRI_033248</name>
</gene>
<feature type="domain" description="Fibronectin type-III" evidence="1">
    <location>
        <begin position="1"/>
        <end position="62"/>
    </location>
</feature>
<organism evidence="2 3">
    <name type="scientific">Goodea atripinnis</name>
    <dbReference type="NCBI Taxonomy" id="208336"/>
    <lineage>
        <taxon>Eukaryota</taxon>
        <taxon>Metazoa</taxon>
        <taxon>Chordata</taxon>
        <taxon>Craniata</taxon>
        <taxon>Vertebrata</taxon>
        <taxon>Euteleostomi</taxon>
        <taxon>Actinopterygii</taxon>
        <taxon>Neopterygii</taxon>
        <taxon>Teleostei</taxon>
        <taxon>Neoteleostei</taxon>
        <taxon>Acanthomorphata</taxon>
        <taxon>Ovalentaria</taxon>
        <taxon>Atherinomorphae</taxon>
        <taxon>Cyprinodontiformes</taxon>
        <taxon>Goodeidae</taxon>
        <taxon>Goodea</taxon>
    </lineage>
</organism>
<dbReference type="SUPFAM" id="SSF49265">
    <property type="entry name" value="Fibronectin type III"/>
    <property type="match status" value="1"/>
</dbReference>
<keyword evidence="3" id="KW-1185">Reference proteome</keyword>
<dbReference type="Proteomes" id="UP001476798">
    <property type="component" value="Unassembled WGS sequence"/>
</dbReference>
<evidence type="ECO:0000313" key="3">
    <source>
        <dbReference type="Proteomes" id="UP001476798"/>
    </source>
</evidence>
<comment type="caution">
    <text evidence="2">The sequence shown here is derived from an EMBL/GenBank/DDBJ whole genome shotgun (WGS) entry which is preliminary data.</text>
</comment>
<dbReference type="EMBL" id="JAHRIO010056713">
    <property type="protein sequence ID" value="MEQ2176934.1"/>
    <property type="molecule type" value="Genomic_DNA"/>
</dbReference>
<dbReference type="InterPro" id="IPR013783">
    <property type="entry name" value="Ig-like_fold"/>
</dbReference>
<protein>
    <submittedName>
        <fullName evidence="2">Protein sidekick-2</fullName>
    </submittedName>
</protein>
<dbReference type="InterPro" id="IPR003961">
    <property type="entry name" value="FN3_dom"/>
</dbReference>
<evidence type="ECO:0000313" key="2">
    <source>
        <dbReference type="EMBL" id="MEQ2176934.1"/>
    </source>
</evidence>
<dbReference type="Pfam" id="PF00041">
    <property type="entry name" value="fn3"/>
    <property type="match status" value="1"/>
</dbReference>
<accession>A0ABV0NZQ7</accession>
<feature type="non-terminal residue" evidence="2">
    <location>
        <position position="62"/>
    </location>
</feature>
<dbReference type="CDD" id="cd00063">
    <property type="entry name" value="FN3"/>
    <property type="match status" value="1"/>
</dbReference>
<dbReference type="InterPro" id="IPR036116">
    <property type="entry name" value="FN3_sf"/>
</dbReference>
<sequence length="62" mass="6899">ITYHLNSTNSNAATVDVLNPSTRQYTVTNLKPESVYVFRITAQTRKGWGDAAEALVVTTEKR</sequence>
<proteinExistence type="predicted"/>
<reference evidence="2 3" key="1">
    <citation type="submission" date="2021-06" db="EMBL/GenBank/DDBJ databases">
        <authorList>
            <person name="Palmer J.M."/>
        </authorList>
    </citation>
    <scope>NUCLEOTIDE SEQUENCE [LARGE SCALE GENOMIC DNA]</scope>
    <source>
        <strain evidence="2 3">GA_2019</strain>
        <tissue evidence="2">Muscle</tissue>
    </source>
</reference>